<proteinExistence type="predicted"/>
<evidence type="ECO:0000313" key="2">
    <source>
        <dbReference type="Proteomes" id="UP001054837"/>
    </source>
</evidence>
<reference evidence="1 2" key="1">
    <citation type="submission" date="2021-06" db="EMBL/GenBank/DDBJ databases">
        <title>Caerostris darwini draft genome.</title>
        <authorList>
            <person name="Kono N."/>
            <person name="Arakawa K."/>
        </authorList>
    </citation>
    <scope>NUCLEOTIDE SEQUENCE [LARGE SCALE GENOMIC DNA]</scope>
</reference>
<gene>
    <name evidence="1" type="ORF">CDAR_76001</name>
</gene>
<sequence>MSVMSISQWVGFTKQSLISLPNTTTLFLPGANLESLLQNSNPSYFQFIRLLIITGSGKSNPSGSRLPLKYQVVERHLLPLDVCTIGIEFLFK</sequence>
<organism evidence="1 2">
    <name type="scientific">Caerostris darwini</name>
    <dbReference type="NCBI Taxonomy" id="1538125"/>
    <lineage>
        <taxon>Eukaryota</taxon>
        <taxon>Metazoa</taxon>
        <taxon>Ecdysozoa</taxon>
        <taxon>Arthropoda</taxon>
        <taxon>Chelicerata</taxon>
        <taxon>Arachnida</taxon>
        <taxon>Araneae</taxon>
        <taxon>Araneomorphae</taxon>
        <taxon>Entelegynae</taxon>
        <taxon>Araneoidea</taxon>
        <taxon>Araneidae</taxon>
        <taxon>Caerostris</taxon>
    </lineage>
</organism>
<protein>
    <submittedName>
        <fullName evidence="1">Uncharacterized protein</fullName>
    </submittedName>
</protein>
<dbReference type="EMBL" id="BPLQ01004023">
    <property type="protein sequence ID" value="GIY05013.1"/>
    <property type="molecule type" value="Genomic_DNA"/>
</dbReference>
<evidence type="ECO:0000313" key="1">
    <source>
        <dbReference type="EMBL" id="GIY05013.1"/>
    </source>
</evidence>
<dbReference type="Proteomes" id="UP001054837">
    <property type="component" value="Unassembled WGS sequence"/>
</dbReference>
<keyword evidence="2" id="KW-1185">Reference proteome</keyword>
<name>A0AAV4QCD3_9ARAC</name>
<accession>A0AAV4QCD3</accession>
<comment type="caution">
    <text evidence="1">The sequence shown here is derived from an EMBL/GenBank/DDBJ whole genome shotgun (WGS) entry which is preliminary data.</text>
</comment>
<dbReference type="AlphaFoldDB" id="A0AAV4QCD3"/>